<organism evidence="3 4">
    <name type="scientific">Shewanella mangrovi</name>
    <dbReference type="NCBI Taxonomy" id="1515746"/>
    <lineage>
        <taxon>Bacteria</taxon>
        <taxon>Pseudomonadati</taxon>
        <taxon>Pseudomonadota</taxon>
        <taxon>Gammaproteobacteria</taxon>
        <taxon>Alteromonadales</taxon>
        <taxon>Shewanellaceae</taxon>
        <taxon>Shewanella</taxon>
    </lineage>
</organism>
<dbReference type="AlphaFoldDB" id="A0A094JC74"/>
<evidence type="ECO:0000313" key="4">
    <source>
        <dbReference type="Proteomes" id="UP000029264"/>
    </source>
</evidence>
<comment type="caution">
    <text evidence="3">The sequence shown here is derived from an EMBL/GenBank/DDBJ whole genome shotgun (WGS) entry which is preliminary data.</text>
</comment>
<protein>
    <recommendedName>
        <fullName evidence="2">DUF4382 domain-containing protein</fullName>
    </recommendedName>
</protein>
<gene>
    <name evidence="3" type="ORF">HR45_10885</name>
</gene>
<feature type="signal peptide" evidence="1">
    <location>
        <begin position="1"/>
        <end position="18"/>
    </location>
</feature>
<evidence type="ECO:0000256" key="1">
    <source>
        <dbReference type="SAM" id="SignalP"/>
    </source>
</evidence>
<accession>A0A094JC74</accession>
<dbReference type="STRING" id="1515746.HR45_10885"/>
<dbReference type="RefSeq" id="WP_037442714.1">
    <property type="nucleotide sequence ID" value="NZ_JPEO01000006.1"/>
</dbReference>
<name>A0A094JC74_9GAMM</name>
<proteinExistence type="predicted"/>
<sequence length="338" mass="35807">MKLFQYAFLFSAISAVTACGGSSDTVDTKEQQAGLISIALSDSPMAGVSAVQLQLGQLMMTDANNVEHSYSLNNMTINMLDYQGKASINVVDSLQIPAGQYHNVYMTVVQGDGNNGCYVDDGQGRHALTVEDGVLPMQNFTMLNAENHTYTMEVNLYQGLHYGQQYGYQLAQDGLRTVNNLHMGHMLGDVDPQWIASCEAANPDAVAANGSFIHLAYIYPAASVTDISQMGDVYASPAAGMTAPMAVAPIHLDDDGNWYFGMGYLPEGEYRVGYSCSGNLDDPLTDDTSSGQFNMFADAGTVTIVAGATGGTDTYVQCGMMGTGNGHWGGMGMGMGGG</sequence>
<feature type="chain" id="PRO_5001900527" description="DUF4382 domain-containing protein" evidence="1">
    <location>
        <begin position="19"/>
        <end position="338"/>
    </location>
</feature>
<keyword evidence="1" id="KW-0732">Signal</keyword>
<dbReference type="Proteomes" id="UP000029264">
    <property type="component" value="Unassembled WGS sequence"/>
</dbReference>
<dbReference type="InterPro" id="IPR025491">
    <property type="entry name" value="DUF4382"/>
</dbReference>
<keyword evidence="4" id="KW-1185">Reference proteome</keyword>
<dbReference type="PROSITE" id="PS51257">
    <property type="entry name" value="PROKAR_LIPOPROTEIN"/>
    <property type="match status" value="1"/>
</dbReference>
<dbReference type="eggNOG" id="ENOG5032J7R">
    <property type="taxonomic scope" value="Bacteria"/>
</dbReference>
<evidence type="ECO:0000313" key="3">
    <source>
        <dbReference type="EMBL" id="KFZ37505.1"/>
    </source>
</evidence>
<evidence type="ECO:0000259" key="2">
    <source>
        <dbReference type="Pfam" id="PF14321"/>
    </source>
</evidence>
<dbReference type="OrthoDB" id="7062064at2"/>
<dbReference type="EMBL" id="JPEO01000006">
    <property type="protein sequence ID" value="KFZ37505.1"/>
    <property type="molecule type" value="Genomic_DNA"/>
</dbReference>
<feature type="domain" description="DUF4382" evidence="2">
    <location>
        <begin position="34"/>
        <end position="170"/>
    </location>
</feature>
<dbReference type="Pfam" id="PF14321">
    <property type="entry name" value="DUF4382"/>
    <property type="match status" value="1"/>
</dbReference>
<reference evidence="3 4" key="1">
    <citation type="submission" date="2014-06" db="EMBL/GenBank/DDBJ databases">
        <title>Shewanella sp. YQH10.</title>
        <authorList>
            <person name="Liu Y."/>
            <person name="Zeng R."/>
        </authorList>
    </citation>
    <scope>NUCLEOTIDE SEQUENCE [LARGE SCALE GENOMIC DNA]</scope>
    <source>
        <strain evidence="3 4">YQH10</strain>
    </source>
</reference>